<gene>
    <name evidence="1" type="ORF">PanWU01x14_224620</name>
</gene>
<keyword evidence="2" id="KW-1185">Reference proteome</keyword>
<feature type="non-terminal residue" evidence="1">
    <location>
        <position position="66"/>
    </location>
</feature>
<name>A0A2P5BMX4_PARAD</name>
<dbReference type="Proteomes" id="UP000237105">
    <property type="component" value="Unassembled WGS sequence"/>
</dbReference>
<accession>A0A2P5BMX4</accession>
<evidence type="ECO:0000313" key="2">
    <source>
        <dbReference type="Proteomes" id="UP000237105"/>
    </source>
</evidence>
<organism evidence="1 2">
    <name type="scientific">Parasponia andersonii</name>
    <name type="common">Sponia andersonii</name>
    <dbReference type="NCBI Taxonomy" id="3476"/>
    <lineage>
        <taxon>Eukaryota</taxon>
        <taxon>Viridiplantae</taxon>
        <taxon>Streptophyta</taxon>
        <taxon>Embryophyta</taxon>
        <taxon>Tracheophyta</taxon>
        <taxon>Spermatophyta</taxon>
        <taxon>Magnoliopsida</taxon>
        <taxon>eudicotyledons</taxon>
        <taxon>Gunneridae</taxon>
        <taxon>Pentapetalae</taxon>
        <taxon>rosids</taxon>
        <taxon>fabids</taxon>
        <taxon>Rosales</taxon>
        <taxon>Cannabaceae</taxon>
        <taxon>Parasponia</taxon>
    </lineage>
</organism>
<protein>
    <submittedName>
        <fullName evidence="1">Uncharacterized protein</fullName>
    </submittedName>
</protein>
<evidence type="ECO:0000313" key="1">
    <source>
        <dbReference type="EMBL" id="PON50149.1"/>
    </source>
</evidence>
<comment type="caution">
    <text evidence="1">The sequence shown here is derived from an EMBL/GenBank/DDBJ whole genome shotgun (WGS) entry which is preliminary data.</text>
</comment>
<dbReference type="AlphaFoldDB" id="A0A2P5BMX4"/>
<dbReference type="EMBL" id="JXTB01000249">
    <property type="protein sequence ID" value="PON50149.1"/>
    <property type="molecule type" value="Genomic_DNA"/>
</dbReference>
<sequence>MEFFPTILISLRGIWGWGKDDVRLSVAMAPQQQRKTNGVYVSCYGNEPRVRRQGFEIVTPIMGLKK</sequence>
<proteinExistence type="predicted"/>
<reference evidence="2" key="1">
    <citation type="submission" date="2016-06" db="EMBL/GenBank/DDBJ databases">
        <title>Parallel loss of symbiosis genes in relatives of nitrogen-fixing non-legume Parasponia.</title>
        <authorList>
            <person name="Van Velzen R."/>
            <person name="Holmer R."/>
            <person name="Bu F."/>
            <person name="Rutten L."/>
            <person name="Van Zeijl A."/>
            <person name="Liu W."/>
            <person name="Santuari L."/>
            <person name="Cao Q."/>
            <person name="Sharma T."/>
            <person name="Shen D."/>
            <person name="Roswanjaya Y."/>
            <person name="Wardhani T."/>
            <person name="Kalhor M.S."/>
            <person name="Jansen J."/>
            <person name="Van den Hoogen J."/>
            <person name="Gungor B."/>
            <person name="Hartog M."/>
            <person name="Hontelez J."/>
            <person name="Verver J."/>
            <person name="Yang W.-C."/>
            <person name="Schijlen E."/>
            <person name="Repin R."/>
            <person name="Schilthuizen M."/>
            <person name="Schranz E."/>
            <person name="Heidstra R."/>
            <person name="Miyata K."/>
            <person name="Fedorova E."/>
            <person name="Kohlen W."/>
            <person name="Bisseling T."/>
            <person name="Smit S."/>
            <person name="Geurts R."/>
        </authorList>
    </citation>
    <scope>NUCLEOTIDE SEQUENCE [LARGE SCALE GENOMIC DNA]</scope>
    <source>
        <strain evidence="2">cv. WU1-14</strain>
    </source>
</reference>